<sequence>MSLIAICRLCLSSDKRTYIITNTVLQETWERLTNAKYDASDGRPLHACYICYAQLRRSYQLMQRAVKADELFRKYVINNGYEESKKLVSLIVSKTYEIDYNYDFEEQYNLEFIQNDTNEVEEIKEEKEDNNDVYIKMEKDVSSESNHEESDVENANGGIHSDDEDHIPIMRLKKTMQREIQIDLNRAHGIDIKVEKCNIGDVHETANQFEVDGANKTLCCEVEFILPSDNIGNLQRNICPDKASGIVKGSSPQLTIVVAIAARSTVSSNSSEHESEPILGVQVRSEESSGVEFDSVLDCE</sequence>
<keyword evidence="2" id="KW-1185">Reference proteome</keyword>
<evidence type="ECO:0000313" key="1">
    <source>
        <dbReference type="EMBL" id="KAJ0180935.1"/>
    </source>
</evidence>
<dbReference type="Proteomes" id="UP000824533">
    <property type="component" value="Linkage Group LG05"/>
</dbReference>
<accession>A0ACC1DAS6</accession>
<name>A0ACC1DAS6_9NEOP</name>
<proteinExistence type="predicted"/>
<dbReference type="EMBL" id="CM034391">
    <property type="protein sequence ID" value="KAJ0180935.1"/>
    <property type="molecule type" value="Genomic_DNA"/>
</dbReference>
<protein>
    <submittedName>
        <fullName evidence="1">Uncharacterized protein</fullName>
    </submittedName>
</protein>
<evidence type="ECO:0000313" key="2">
    <source>
        <dbReference type="Proteomes" id="UP000824533"/>
    </source>
</evidence>
<gene>
    <name evidence="1" type="ORF">K1T71_003020</name>
</gene>
<organism evidence="1 2">
    <name type="scientific">Dendrolimus kikuchii</name>
    <dbReference type="NCBI Taxonomy" id="765133"/>
    <lineage>
        <taxon>Eukaryota</taxon>
        <taxon>Metazoa</taxon>
        <taxon>Ecdysozoa</taxon>
        <taxon>Arthropoda</taxon>
        <taxon>Hexapoda</taxon>
        <taxon>Insecta</taxon>
        <taxon>Pterygota</taxon>
        <taxon>Neoptera</taxon>
        <taxon>Endopterygota</taxon>
        <taxon>Lepidoptera</taxon>
        <taxon>Glossata</taxon>
        <taxon>Ditrysia</taxon>
        <taxon>Bombycoidea</taxon>
        <taxon>Lasiocampidae</taxon>
        <taxon>Dendrolimus</taxon>
    </lineage>
</organism>
<reference evidence="1 2" key="1">
    <citation type="journal article" date="2021" name="Front. Genet.">
        <title>Chromosome-Level Genome Assembly Reveals Significant Gene Expansion in the Toll and IMD Signaling Pathways of Dendrolimus kikuchii.</title>
        <authorList>
            <person name="Zhou J."/>
            <person name="Wu P."/>
            <person name="Xiong Z."/>
            <person name="Liu N."/>
            <person name="Zhao N."/>
            <person name="Ji M."/>
            <person name="Qiu Y."/>
            <person name="Yang B."/>
        </authorList>
    </citation>
    <scope>NUCLEOTIDE SEQUENCE [LARGE SCALE GENOMIC DNA]</scope>
    <source>
        <strain evidence="1">Ann1</strain>
    </source>
</reference>
<comment type="caution">
    <text evidence="1">The sequence shown here is derived from an EMBL/GenBank/DDBJ whole genome shotgun (WGS) entry which is preliminary data.</text>
</comment>